<proteinExistence type="predicted"/>
<evidence type="ECO:0000256" key="1">
    <source>
        <dbReference type="SAM" id="MobiDB-lite"/>
    </source>
</evidence>
<evidence type="ECO:0000313" key="3">
    <source>
        <dbReference type="Proteomes" id="UP000066480"/>
    </source>
</evidence>
<keyword evidence="3" id="KW-1185">Reference proteome</keyword>
<dbReference type="KEGG" id="lmoi:VV02_24530"/>
<name>A0A0K1JNY0_9MICO</name>
<accession>A0A0K1JNY0</accession>
<dbReference type="AlphaFoldDB" id="A0A0K1JNY0"/>
<feature type="compositionally biased region" description="Polar residues" evidence="1">
    <location>
        <begin position="11"/>
        <end position="20"/>
    </location>
</feature>
<sequence length="199" mass="20267">MAVGEPAPGASPSNAGSQPGQGVAKTQIRSINPITAGGAVAAGWKVNRVADTCDGSEPSAVAKASKIFECGASAAGYDACWQVGKDQAGCVSSPYSKSIDLMKLTGPATTQRSSQAVPWGVVLADGTTCQPAFGGGGATRADGYIARWFCSDKRELVAPLNNLGGGFNRSGSVWTVQADRGLKSPRTTVKVKAVSYAVR</sequence>
<feature type="region of interest" description="Disordered" evidence="1">
    <location>
        <begin position="1"/>
        <end position="23"/>
    </location>
</feature>
<reference evidence="2 3" key="1">
    <citation type="submission" date="2015-03" db="EMBL/GenBank/DDBJ databases">
        <title>Luteipulveratus halotolerans sp. nov., a novel actinobacterium (Dermacoccaceae) from Sarawak, Malaysia.</title>
        <authorList>
            <person name="Juboi H."/>
            <person name="Basik A."/>
            <person name="Shamsul S.S."/>
            <person name="Arnold P."/>
            <person name="Schmitt E.K."/>
            <person name="Sanglier J.-J."/>
            <person name="Yeo T."/>
        </authorList>
    </citation>
    <scope>NUCLEOTIDE SEQUENCE [LARGE SCALE GENOMIC DNA]</scope>
    <source>
        <strain evidence="2 3">MN07-A0370</strain>
    </source>
</reference>
<gene>
    <name evidence="2" type="ORF">VV02_24530</name>
</gene>
<evidence type="ECO:0000313" key="2">
    <source>
        <dbReference type="EMBL" id="AKU18275.1"/>
    </source>
</evidence>
<protein>
    <submittedName>
        <fullName evidence="2">Uncharacterized protein</fullName>
    </submittedName>
</protein>
<dbReference type="Proteomes" id="UP000066480">
    <property type="component" value="Chromosome"/>
</dbReference>
<dbReference type="EMBL" id="CP011112">
    <property type="protein sequence ID" value="AKU18275.1"/>
    <property type="molecule type" value="Genomic_DNA"/>
</dbReference>
<organism evidence="2 3">
    <name type="scientific">Luteipulveratus mongoliensis</name>
    <dbReference type="NCBI Taxonomy" id="571913"/>
    <lineage>
        <taxon>Bacteria</taxon>
        <taxon>Bacillati</taxon>
        <taxon>Actinomycetota</taxon>
        <taxon>Actinomycetes</taxon>
        <taxon>Micrococcales</taxon>
        <taxon>Dermacoccaceae</taxon>
        <taxon>Luteipulveratus</taxon>
    </lineage>
</organism>